<dbReference type="Pfam" id="PF06985">
    <property type="entry name" value="HET"/>
    <property type="match status" value="1"/>
</dbReference>
<dbReference type="Proteomes" id="UP000007129">
    <property type="component" value="Unassembled WGS sequence"/>
</dbReference>
<dbReference type="AlphaFoldDB" id="K2S1B9"/>
<dbReference type="eggNOG" id="ENOG502S8TM">
    <property type="taxonomic scope" value="Eukaryota"/>
</dbReference>
<evidence type="ECO:0000313" key="3">
    <source>
        <dbReference type="Proteomes" id="UP000007129"/>
    </source>
</evidence>
<proteinExistence type="predicted"/>
<dbReference type="STRING" id="1126212.K2S1B9"/>
<dbReference type="InParanoid" id="K2S1B9"/>
<feature type="domain" description="Heterokaryon incompatibility" evidence="1">
    <location>
        <begin position="233"/>
        <end position="382"/>
    </location>
</feature>
<evidence type="ECO:0000259" key="1">
    <source>
        <dbReference type="Pfam" id="PF06985"/>
    </source>
</evidence>
<accession>K2S1B9</accession>
<gene>
    <name evidence="2" type="ORF">MPH_06479</name>
</gene>
<dbReference type="EMBL" id="AHHD01000278">
    <property type="protein sequence ID" value="EKG16304.1"/>
    <property type="molecule type" value="Genomic_DNA"/>
</dbReference>
<dbReference type="PANTHER" id="PTHR33112:SF10">
    <property type="entry name" value="TOL"/>
    <property type="match status" value="1"/>
</dbReference>
<comment type="caution">
    <text evidence="2">The sequence shown here is derived from an EMBL/GenBank/DDBJ whole genome shotgun (WGS) entry which is preliminary data.</text>
</comment>
<dbReference type="VEuPathDB" id="FungiDB:MPH_06479"/>
<evidence type="ECO:0000313" key="2">
    <source>
        <dbReference type="EMBL" id="EKG16304.1"/>
    </source>
</evidence>
<name>K2S1B9_MACPH</name>
<organism evidence="2 3">
    <name type="scientific">Macrophomina phaseolina (strain MS6)</name>
    <name type="common">Charcoal rot fungus</name>
    <dbReference type="NCBI Taxonomy" id="1126212"/>
    <lineage>
        <taxon>Eukaryota</taxon>
        <taxon>Fungi</taxon>
        <taxon>Dikarya</taxon>
        <taxon>Ascomycota</taxon>
        <taxon>Pezizomycotina</taxon>
        <taxon>Dothideomycetes</taxon>
        <taxon>Dothideomycetes incertae sedis</taxon>
        <taxon>Botryosphaeriales</taxon>
        <taxon>Botryosphaeriaceae</taxon>
        <taxon>Macrophomina</taxon>
    </lineage>
</organism>
<dbReference type="OrthoDB" id="5362512at2759"/>
<protein>
    <submittedName>
        <fullName evidence="2">Heterokaryon incompatibility</fullName>
    </submittedName>
</protein>
<reference evidence="2 3" key="1">
    <citation type="journal article" date="2012" name="BMC Genomics">
        <title>Tools to kill: Genome of one of the most destructive plant pathogenic fungi Macrophomina phaseolina.</title>
        <authorList>
            <person name="Islam M.S."/>
            <person name="Haque M.S."/>
            <person name="Islam M.M."/>
            <person name="Emdad E.M."/>
            <person name="Halim A."/>
            <person name="Hossen Q.M.M."/>
            <person name="Hossain M.Z."/>
            <person name="Ahmed B."/>
            <person name="Rahim S."/>
            <person name="Rahman M.S."/>
            <person name="Alam M.M."/>
            <person name="Hou S."/>
            <person name="Wan X."/>
            <person name="Saito J.A."/>
            <person name="Alam M."/>
        </authorList>
    </citation>
    <scope>NUCLEOTIDE SEQUENCE [LARGE SCALE GENOMIC DNA]</scope>
    <source>
        <strain evidence="2 3">MS6</strain>
    </source>
</reference>
<dbReference type="HOGENOM" id="CLU_002639_3_0_1"/>
<dbReference type="InterPro" id="IPR010730">
    <property type="entry name" value="HET"/>
</dbReference>
<sequence length="705" mass="79034">MYRRNSPQPLVADAVGWFLEHAPEAAADLCARCEEALSLSASDSKLSLSVHHHSAGGFFDAAERSCLVCGYLCGKLPWKAEYLSPKTLESKVPGAPFSTYSVRPNRIEYRLEWLGESYIPGKGLVWSFPYPLNGNASSEVVVENPTYGLNVHFSTCTKPPAKRLPIPSSIGLAERAPQIVAWIHECERDHSICRSLKPAAAAYVPTRLLDLGTSKGSEVRLREAHECPSPCRYVTLSHCWGARKDWPPRLLMGNYQQMRDGLPKIPRTLLEAIDVSRLLGVRYLWIDSLCIIQDDPEDWRSEAARMAEVYSNSFCNIAATGSRNGSGGLYFQQNPRLEPPWTLYLKQPTSANARRAVISCDIPLDDEFGAAPLNSRAWALQERLLAPRTLHFGRKRLYWECCHSFTWEGNHQGARTVTQLNGSYQPAWVSPFIDVKLAFAALKLQSCQAETLQVQPVGREADAMSAALNLWEFIVETYCKCSLSKKTDKLIALSGIATSFQPLLQDDYLAGIWRSHGARQLLWKRSRGSSASDRDNDRAPSWSWASVDSPIVYPSLHHHSSDDYQAHIERHTFSGVDTARAPRASDFIEVRGKFERASLADRASGMSAGSRQLIVRSHRQVPTTVLLEMDVDEQDDVFDGDFPEYFLLALASYKQPSRNSRTVEGIVLERAYTSRVKDSFQRVGVFTREYDGEFLALPEKLVRIV</sequence>
<dbReference type="PANTHER" id="PTHR33112">
    <property type="entry name" value="DOMAIN PROTEIN, PUTATIVE-RELATED"/>
    <property type="match status" value="1"/>
</dbReference>